<evidence type="ECO:0000313" key="3">
    <source>
        <dbReference type="Proteomes" id="UP000266723"/>
    </source>
</evidence>
<evidence type="ECO:0000313" key="2">
    <source>
        <dbReference type="EMBL" id="KAF3518946.1"/>
    </source>
</evidence>
<gene>
    <name evidence="2" type="ORF">DY000_02062306</name>
</gene>
<feature type="region of interest" description="Disordered" evidence="1">
    <location>
        <begin position="7"/>
        <end position="179"/>
    </location>
</feature>
<organism evidence="2 3">
    <name type="scientific">Brassica cretica</name>
    <name type="common">Mustard</name>
    <dbReference type="NCBI Taxonomy" id="69181"/>
    <lineage>
        <taxon>Eukaryota</taxon>
        <taxon>Viridiplantae</taxon>
        <taxon>Streptophyta</taxon>
        <taxon>Embryophyta</taxon>
        <taxon>Tracheophyta</taxon>
        <taxon>Spermatophyta</taxon>
        <taxon>Magnoliopsida</taxon>
        <taxon>eudicotyledons</taxon>
        <taxon>Gunneridae</taxon>
        <taxon>Pentapetalae</taxon>
        <taxon>rosids</taxon>
        <taxon>malvids</taxon>
        <taxon>Brassicales</taxon>
        <taxon>Brassicaceae</taxon>
        <taxon>Brassiceae</taxon>
        <taxon>Brassica</taxon>
    </lineage>
</organism>
<proteinExistence type="predicted"/>
<sequence>MAWFAVARQNNENLEQNPELIYTNSPERTSALLRLGSPTSPGIPPGRDLDTSPRRTPALLRLGQPISPPKDMPPPAPEVVRRKPGRPPGSGKVSNSPKTLAGASSRKQKVQQTKAPTCRRRIPTQTGTEAGAGPSRRKKGVSQEHSKQNPSFWTWSRRPRPLLEARSEPISAGRKPEPV</sequence>
<comment type="caution">
    <text evidence="2">The sequence shown here is derived from an EMBL/GenBank/DDBJ whole genome shotgun (WGS) entry which is preliminary data.</text>
</comment>
<accession>A0ABQ7AXY7</accession>
<keyword evidence="3" id="KW-1185">Reference proteome</keyword>
<dbReference type="EMBL" id="QGKV02001556">
    <property type="protein sequence ID" value="KAF3518946.1"/>
    <property type="molecule type" value="Genomic_DNA"/>
</dbReference>
<dbReference type="Proteomes" id="UP000266723">
    <property type="component" value="Unassembled WGS sequence"/>
</dbReference>
<name>A0ABQ7AXY7_BRACR</name>
<feature type="compositionally biased region" description="Low complexity" evidence="1">
    <location>
        <begin position="9"/>
        <end position="20"/>
    </location>
</feature>
<feature type="compositionally biased region" description="Pro residues" evidence="1">
    <location>
        <begin position="66"/>
        <end position="77"/>
    </location>
</feature>
<evidence type="ECO:0000256" key="1">
    <source>
        <dbReference type="SAM" id="MobiDB-lite"/>
    </source>
</evidence>
<reference evidence="2 3" key="1">
    <citation type="journal article" date="2020" name="BMC Genomics">
        <title>Intraspecific diversification of the crop wild relative Brassica cretica Lam. using demographic model selection.</title>
        <authorList>
            <person name="Kioukis A."/>
            <person name="Michalopoulou V.A."/>
            <person name="Briers L."/>
            <person name="Pirintsos S."/>
            <person name="Studholme D.J."/>
            <person name="Pavlidis P."/>
            <person name="Sarris P.F."/>
        </authorList>
    </citation>
    <scope>NUCLEOTIDE SEQUENCE [LARGE SCALE GENOMIC DNA]</scope>
    <source>
        <strain evidence="3">cv. PFS-1207/04</strain>
    </source>
</reference>
<protein>
    <submittedName>
        <fullName evidence="2">Uncharacterized protein</fullName>
    </submittedName>
</protein>